<dbReference type="Proteomes" id="UP001583280">
    <property type="component" value="Unassembled WGS sequence"/>
</dbReference>
<organism evidence="1 2">
    <name type="scientific">Ceratocystis pirilliformis</name>
    <dbReference type="NCBI Taxonomy" id="259994"/>
    <lineage>
        <taxon>Eukaryota</taxon>
        <taxon>Fungi</taxon>
        <taxon>Dikarya</taxon>
        <taxon>Ascomycota</taxon>
        <taxon>Pezizomycotina</taxon>
        <taxon>Sordariomycetes</taxon>
        <taxon>Hypocreomycetidae</taxon>
        <taxon>Microascales</taxon>
        <taxon>Ceratocystidaceae</taxon>
        <taxon>Ceratocystis</taxon>
    </lineage>
</organism>
<accession>A0ABR3YKH6</accession>
<dbReference type="EMBL" id="JAWDJO010000251">
    <property type="protein sequence ID" value="KAL1888659.1"/>
    <property type="molecule type" value="Genomic_DNA"/>
</dbReference>
<reference evidence="1 2" key="1">
    <citation type="journal article" date="2024" name="IMA Fungus">
        <title>IMA Genome - F19 : A genome assembly and annotation guide to empower mycologists, including annotated draft genome sequences of Ceratocystis pirilliformis, Diaporthe australafricana, Fusarium ophioides, Paecilomyces lecythidis, and Sporothrix stenoceras.</title>
        <authorList>
            <person name="Aylward J."/>
            <person name="Wilson A.M."/>
            <person name="Visagie C.M."/>
            <person name="Spraker J."/>
            <person name="Barnes I."/>
            <person name="Buitendag C."/>
            <person name="Ceriani C."/>
            <person name="Del Mar Angel L."/>
            <person name="du Plessis D."/>
            <person name="Fuchs T."/>
            <person name="Gasser K."/>
            <person name="Kramer D."/>
            <person name="Li W."/>
            <person name="Munsamy K."/>
            <person name="Piso A."/>
            <person name="Price J.L."/>
            <person name="Sonnekus B."/>
            <person name="Thomas C."/>
            <person name="van der Nest A."/>
            <person name="van Dijk A."/>
            <person name="van Heerden A."/>
            <person name="van Vuuren N."/>
            <person name="Yilmaz N."/>
            <person name="Duong T.A."/>
            <person name="van der Merwe N.A."/>
            <person name="Wingfield M.J."/>
            <person name="Wingfield B.D."/>
        </authorList>
    </citation>
    <scope>NUCLEOTIDE SEQUENCE [LARGE SCALE GENOMIC DNA]</scope>
    <source>
        <strain evidence="1 2">CMW 12675</strain>
    </source>
</reference>
<keyword evidence="2" id="KW-1185">Reference proteome</keyword>
<proteinExistence type="predicted"/>
<evidence type="ECO:0000313" key="2">
    <source>
        <dbReference type="Proteomes" id="UP001583280"/>
    </source>
</evidence>
<name>A0ABR3YKH6_9PEZI</name>
<comment type="caution">
    <text evidence="1">The sequence shown here is derived from an EMBL/GenBank/DDBJ whole genome shotgun (WGS) entry which is preliminary data.</text>
</comment>
<evidence type="ECO:0000313" key="1">
    <source>
        <dbReference type="EMBL" id="KAL1888659.1"/>
    </source>
</evidence>
<sequence>MASEYGRFLYLFIYSRDAFVTSGPEEPWRIEDRYYWSLVTGPSPRDLTRLGRRWIVKKSSALEVTHGAAV</sequence>
<gene>
    <name evidence="1" type="ORF">Cpir12675_006088</name>
</gene>
<protein>
    <submittedName>
        <fullName evidence="1">Uncharacterized protein</fullName>
    </submittedName>
</protein>